<keyword evidence="5" id="KW-1185">Reference proteome</keyword>
<dbReference type="AlphaFoldDB" id="K0WX70"/>
<dbReference type="InterPro" id="IPR006860">
    <property type="entry name" value="FecR"/>
</dbReference>
<dbReference type="EMBL" id="ADLE01000015">
    <property type="protein sequence ID" value="EJZ62876.1"/>
    <property type="molecule type" value="Genomic_DNA"/>
</dbReference>
<dbReference type="InterPro" id="IPR032508">
    <property type="entry name" value="FecR_C"/>
</dbReference>
<evidence type="ECO:0000259" key="2">
    <source>
        <dbReference type="Pfam" id="PF04773"/>
    </source>
</evidence>
<proteinExistence type="predicted"/>
<dbReference type="InterPro" id="IPR012373">
    <property type="entry name" value="Ferrdict_sens_TM"/>
</dbReference>
<evidence type="ECO:0000313" key="5">
    <source>
        <dbReference type="Proteomes" id="UP000006044"/>
    </source>
</evidence>
<dbReference type="PANTHER" id="PTHR30273:SF2">
    <property type="entry name" value="PROTEIN FECR"/>
    <property type="match status" value="1"/>
</dbReference>
<dbReference type="RefSeq" id="WP_008862620.1">
    <property type="nucleotide sequence ID" value="NZ_JH815205.1"/>
</dbReference>
<sequence>MNNNLPWDIIIAKFEGISLSEEEQSQLQNWLAADNKNKLLFDELKTLWDSIQAKSANYNPDVDYYWKKFQAYIHKDTIQKEPIKVKKIVPRLHFGKKLNRIAAAISLLLIVSGIGYYFFSSNKSLNRETIVQTYSTITGKSKFILPDGSEVWLNSHSKLEYKNLHADMREVELKGEAFFKVQHDERPFIVKTSDIAVKVHGTQFNVSAYHTDEKSVVSLYEGSVSMHVLGDDSSNCYLKPGEEGFLDKKDKTIRVEKGDVEFAKMWTNEKVKLENKNLHEVCKYLSKWYNVNIIIDPALPDDQSYTFTLHDQSLEDIIRIMSNISSINYYFTEDNTLMITL</sequence>
<protein>
    <recommendedName>
        <fullName evidence="6">FecR protein domain-containing protein</fullName>
    </recommendedName>
</protein>
<keyword evidence="1" id="KW-1133">Transmembrane helix</keyword>
<dbReference type="eggNOG" id="COG3712">
    <property type="taxonomic scope" value="Bacteria"/>
</dbReference>
<dbReference type="Gene3D" id="3.55.50.30">
    <property type="match status" value="1"/>
</dbReference>
<dbReference type="Gene3D" id="2.60.120.1440">
    <property type="match status" value="1"/>
</dbReference>
<dbReference type="Proteomes" id="UP000006044">
    <property type="component" value="Unassembled WGS sequence"/>
</dbReference>
<name>K0WX70_9BACT</name>
<dbReference type="GO" id="GO:0016989">
    <property type="term" value="F:sigma factor antagonist activity"/>
    <property type="evidence" value="ECO:0007669"/>
    <property type="project" value="TreeGrafter"/>
</dbReference>
<gene>
    <name evidence="4" type="ORF">HMPREF9448_02230</name>
</gene>
<keyword evidence="1" id="KW-0472">Membrane</keyword>
<keyword evidence="1" id="KW-0812">Transmembrane</keyword>
<dbReference type="PIRSF" id="PIRSF018266">
    <property type="entry name" value="FecR"/>
    <property type="match status" value="1"/>
</dbReference>
<feature type="domain" description="Protein FecR C-terminal" evidence="3">
    <location>
        <begin position="272"/>
        <end position="338"/>
    </location>
</feature>
<feature type="transmembrane region" description="Helical" evidence="1">
    <location>
        <begin position="101"/>
        <end position="119"/>
    </location>
</feature>
<dbReference type="PANTHER" id="PTHR30273">
    <property type="entry name" value="PERIPLASMIC SIGNAL SENSOR AND SIGMA FACTOR ACTIVATOR FECR-RELATED"/>
    <property type="match status" value="1"/>
</dbReference>
<dbReference type="OrthoDB" id="1523735at2"/>
<dbReference type="GeneID" id="77849434"/>
<dbReference type="Pfam" id="PF04773">
    <property type="entry name" value="FecR"/>
    <property type="match status" value="1"/>
</dbReference>
<reference evidence="4 5" key="1">
    <citation type="submission" date="2012-08" db="EMBL/GenBank/DDBJ databases">
        <title>The Genome Sequence of Barnesiella intestinihominis YIT 11860.</title>
        <authorList>
            <consortium name="The Broad Institute Genome Sequencing Platform"/>
            <person name="Earl A."/>
            <person name="Ward D."/>
            <person name="Feldgarden M."/>
            <person name="Gevers D."/>
            <person name="Morotomi M."/>
            <person name="Walker B."/>
            <person name="Young S.K."/>
            <person name="Zeng Q."/>
            <person name="Gargeya S."/>
            <person name="Fitzgerald M."/>
            <person name="Haas B."/>
            <person name="Abouelleil A."/>
            <person name="Alvarado L."/>
            <person name="Arachchi H.M."/>
            <person name="Berlin A.M."/>
            <person name="Chapman S.B."/>
            <person name="Goldberg J."/>
            <person name="Griggs A."/>
            <person name="Gujja S."/>
            <person name="Hansen M."/>
            <person name="Howarth C."/>
            <person name="Imamovic A."/>
            <person name="Larimer J."/>
            <person name="McCowen C."/>
            <person name="Montmayeur A."/>
            <person name="Murphy C."/>
            <person name="Neiman D."/>
            <person name="Pearson M."/>
            <person name="Priest M."/>
            <person name="Roberts A."/>
            <person name="Saif S."/>
            <person name="Shea T."/>
            <person name="Sisk P."/>
            <person name="Sykes S."/>
            <person name="Wortman J."/>
            <person name="Nusbaum C."/>
            <person name="Birren B."/>
        </authorList>
    </citation>
    <scope>NUCLEOTIDE SEQUENCE [LARGE SCALE GENOMIC DNA]</scope>
    <source>
        <strain evidence="4 5">YIT 11860</strain>
    </source>
</reference>
<evidence type="ECO:0000256" key="1">
    <source>
        <dbReference type="SAM" id="Phobius"/>
    </source>
</evidence>
<feature type="domain" description="FecR protein" evidence="2">
    <location>
        <begin position="133"/>
        <end position="224"/>
    </location>
</feature>
<dbReference type="STRING" id="742726.HMPREF9448_02230"/>
<evidence type="ECO:0008006" key="6">
    <source>
        <dbReference type="Google" id="ProtNLM"/>
    </source>
</evidence>
<dbReference type="Pfam" id="PF16344">
    <property type="entry name" value="FecR_C"/>
    <property type="match status" value="1"/>
</dbReference>
<dbReference type="HOGENOM" id="CLU_050192_2_3_10"/>
<accession>K0WX70</accession>
<evidence type="ECO:0000259" key="3">
    <source>
        <dbReference type="Pfam" id="PF16344"/>
    </source>
</evidence>
<organism evidence="4 5">
    <name type="scientific">Barnesiella intestinihominis YIT 11860</name>
    <dbReference type="NCBI Taxonomy" id="742726"/>
    <lineage>
        <taxon>Bacteria</taxon>
        <taxon>Pseudomonadati</taxon>
        <taxon>Bacteroidota</taxon>
        <taxon>Bacteroidia</taxon>
        <taxon>Bacteroidales</taxon>
        <taxon>Barnesiellaceae</taxon>
        <taxon>Barnesiella</taxon>
    </lineage>
</organism>
<comment type="caution">
    <text evidence="4">The sequence shown here is derived from an EMBL/GenBank/DDBJ whole genome shotgun (WGS) entry which is preliminary data.</text>
</comment>
<evidence type="ECO:0000313" key="4">
    <source>
        <dbReference type="EMBL" id="EJZ62876.1"/>
    </source>
</evidence>